<evidence type="ECO:0000313" key="3">
    <source>
        <dbReference type="Proteomes" id="UP000036890"/>
    </source>
</evidence>
<dbReference type="EMBL" id="AJLO02000007">
    <property type="protein sequence ID" value="KOF00742.1"/>
    <property type="molecule type" value="Genomic_DNA"/>
</dbReference>
<sequence>MAWRRHLALAAFGALIALTVSGVLPLWLGGWCLLASAVSFGLYGHDKRAAQRKQWRIPERTLQLLAFAGGWPGALLGQAMFRHKHRKASFQWVFWLCVLANVASIAVMLREFSR</sequence>
<keyword evidence="1" id="KW-0812">Transmembrane</keyword>
<organism evidence="2 3">
    <name type="scientific">Stenotrophomonas geniculata N1</name>
    <dbReference type="NCBI Taxonomy" id="1167641"/>
    <lineage>
        <taxon>Bacteria</taxon>
        <taxon>Pseudomonadati</taxon>
        <taxon>Pseudomonadota</taxon>
        <taxon>Gammaproteobacteria</taxon>
        <taxon>Lysobacterales</taxon>
        <taxon>Lysobacteraceae</taxon>
        <taxon>Stenotrophomonas</taxon>
    </lineage>
</organism>
<dbReference type="InterPro" id="IPR010718">
    <property type="entry name" value="DUF1294"/>
</dbReference>
<name>A0A0L8AET2_9GAMM</name>
<gene>
    <name evidence="2" type="ORF">W7K_03265</name>
</gene>
<dbReference type="RefSeq" id="WP_010486674.1">
    <property type="nucleotide sequence ID" value="NZ_AJLO02000007.1"/>
</dbReference>
<accession>A0A0L8AET2</accession>
<dbReference type="Proteomes" id="UP000036890">
    <property type="component" value="Unassembled WGS sequence"/>
</dbReference>
<evidence type="ECO:0000256" key="1">
    <source>
        <dbReference type="SAM" id="Phobius"/>
    </source>
</evidence>
<dbReference type="OrthoDB" id="72963at2"/>
<reference evidence="2 3" key="1">
    <citation type="journal article" date="2012" name="J. Bacteriol.">
        <title>Genome sequence of a novel nicotine-degrading strain, Pseudomonas geniculata N1.</title>
        <authorList>
            <person name="Tang H."/>
            <person name="Yu H."/>
            <person name="Tai C."/>
            <person name="Huang K."/>
            <person name="Liu Y."/>
            <person name="Wang L."/>
            <person name="Yao Y."/>
            <person name="Wu G."/>
            <person name="Xu P."/>
        </authorList>
    </citation>
    <scope>NUCLEOTIDE SEQUENCE [LARGE SCALE GENOMIC DNA]</scope>
    <source>
        <strain evidence="2 3">N1</strain>
    </source>
</reference>
<dbReference type="Pfam" id="PF06961">
    <property type="entry name" value="DUF1294"/>
    <property type="match status" value="1"/>
</dbReference>
<feature type="transmembrane region" description="Helical" evidence="1">
    <location>
        <begin position="92"/>
        <end position="109"/>
    </location>
</feature>
<dbReference type="AlphaFoldDB" id="A0A0L8AET2"/>
<comment type="caution">
    <text evidence="2">The sequence shown here is derived from an EMBL/GenBank/DDBJ whole genome shotgun (WGS) entry which is preliminary data.</text>
</comment>
<keyword evidence="1" id="KW-1133">Transmembrane helix</keyword>
<evidence type="ECO:0000313" key="2">
    <source>
        <dbReference type="EMBL" id="KOF00742.1"/>
    </source>
</evidence>
<keyword evidence="1" id="KW-0472">Membrane</keyword>
<proteinExistence type="predicted"/>
<protein>
    <submittedName>
        <fullName evidence="2">Membrane protein</fullName>
    </submittedName>
</protein>